<dbReference type="Pfam" id="PF08907">
    <property type="entry name" value="DUF1853"/>
    <property type="match status" value="1"/>
</dbReference>
<dbReference type="AlphaFoldDB" id="A0A928V4S8"/>
<protein>
    <submittedName>
        <fullName evidence="1">DUF1853 family protein</fullName>
    </submittedName>
</protein>
<dbReference type="Proteomes" id="UP000652567">
    <property type="component" value="Unassembled WGS sequence"/>
</dbReference>
<comment type="caution">
    <text evidence="1">The sequence shown here is derived from an EMBL/GenBank/DDBJ whole genome shotgun (WGS) entry which is preliminary data.</text>
</comment>
<proteinExistence type="predicted"/>
<evidence type="ECO:0000313" key="2">
    <source>
        <dbReference type="Proteomes" id="UP000652567"/>
    </source>
</evidence>
<evidence type="ECO:0000313" key="1">
    <source>
        <dbReference type="EMBL" id="MBE8717200.1"/>
    </source>
</evidence>
<dbReference type="InterPro" id="IPR015003">
    <property type="entry name" value="DUF1853"/>
</dbReference>
<dbReference type="EMBL" id="PRDL01000001">
    <property type="protein sequence ID" value="MBE8717200.1"/>
    <property type="molecule type" value="Genomic_DNA"/>
</dbReference>
<sequence length="305" mass="34821">MLQHRATRDLAWAALSPPLLENLPELPQLPVPENKESLWQWLLQLDQTPDALHEYLARQPHRLGLYFEALWQFLLMHAPLFNGDCTLLAHNLPVYQPLNKGRQTAGAFDFILQRGDHYLPLEIAVKFYLGVPARESFPGDWRAWPGPDSRDSAAGKFQHLAQHQLQLGNTDAGSALLRQTCPSLSPAPARCIIKGYFFYPAEGNIAPPQHAHAHHLRGQWWYAEHFLRAAPDSRFIFLPKAHWLAPATAAATETQNKVDLWRGLVDAEQHHFPVMLAEMQPSNDRWYEYKRHCLVPDHWPGTAPC</sequence>
<keyword evidence="2" id="KW-1185">Reference proteome</keyword>
<organism evidence="1 2">
    <name type="scientific">Cellvibrio polysaccharolyticus</name>
    <dbReference type="NCBI Taxonomy" id="2082724"/>
    <lineage>
        <taxon>Bacteria</taxon>
        <taxon>Pseudomonadati</taxon>
        <taxon>Pseudomonadota</taxon>
        <taxon>Gammaproteobacteria</taxon>
        <taxon>Cellvibrionales</taxon>
        <taxon>Cellvibrionaceae</taxon>
        <taxon>Cellvibrio</taxon>
    </lineage>
</organism>
<accession>A0A928V4S8</accession>
<name>A0A928V4S8_9GAMM</name>
<gene>
    <name evidence="1" type="ORF">C4F51_08380</name>
</gene>
<reference evidence="1" key="1">
    <citation type="submission" date="2018-07" db="EMBL/GenBank/DDBJ databases">
        <title>Genome assembly of strain Ka43.</title>
        <authorList>
            <person name="Kukolya J."/>
            <person name="Nagy I."/>
            <person name="Horvath B."/>
            <person name="Toth A."/>
        </authorList>
    </citation>
    <scope>NUCLEOTIDE SEQUENCE</scope>
    <source>
        <strain evidence="1">KB43</strain>
    </source>
</reference>